<dbReference type="PANTHER" id="PTHR43214">
    <property type="entry name" value="TWO-COMPONENT RESPONSE REGULATOR"/>
    <property type="match status" value="1"/>
</dbReference>
<dbReference type="SMART" id="SM00448">
    <property type="entry name" value="REC"/>
    <property type="match status" value="1"/>
</dbReference>
<dbReference type="PRINTS" id="PR00038">
    <property type="entry name" value="HTHLUXR"/>
</dbReference>
<dbReference type="GO" id="GO:0000160">
    <property type="term" value="P:phosphorelay signal transduction system"/>
    <property type="evidence" value="ECO:0007669"/>
    <property type="project" value="InterPro"/>
</dbReference>
<keyword evidence="7" id="KW-1185">Reference proteome</keyword>
<dbReference type="PANTHER" id="PTHR43214:SF43">
    <property type="entry name" value="TWO-COMPONENT RESPONSE REGULATOR"/>
    <property type="match status" value="1"/>
</dbReference>
<feature type="domain" description="HTH luxR-type" evidence="4">
    <location>
        <begin position="142"/>
        <end position="207"/>
    </location>
</feature>
<proteinExistence type="predicted"/>
<dbReference type="SMART" id="SM00421">
    <property type="entry name" value="HTH_LUXR"/>
    <property type="match status" value="1"/>
</dbReference>
<comment type="caution">
    <text evidence="6">The sequence shown here is derived from an EMBL/GenBank/DDBJ whole genome shotgun (WGS) entry which is preliminary data.</text>
</comment>
<dbReference type="Pfam" id="PF00196">
    <property type="entry name" value="GerE"/>
    <property type="match status" value="1"/>
</dbReference>
<gene>
    <name evidence="6" type="ORF">CLG96_14300</name>
</gene>
<evidence type="ECO:0000259" key="5">
    <source>
        <dbReference type="PROSITE" id="PS50110"/>
    </source>
</evidence>
<feature type="modified residue" description="4-aspartylphosphate" evidence="3">
    <location>
        <position position="61"/>
    </location>
</feature>
<protein>
    <submittedName>
        <fullName evidence="6">DNA-binding response regulator</fullName>
    </submittedName>
</protein>
<dbReference type="InterPro" id="IPR011006">
    <property type="entry name" value="CheY-like_superfamily"/>
</dbReference>
<accession>A0A2T5FWV3</accession>
<organism evidence="6 7">
    <name type="scientific">Sphingomonas oleivorans</name>
    <dbReference type="NCBI Taxonomy" id="1735121"/>
    <lineage>
        <taxon>Bacteria</taxon>
        <taxon>Pseudomonadati</taxon>
        <taxon>Pseudomonadota</taxon>
        <taxon>Alphaproteobacteria</taxon>
        <taxon>Sphingomonadales</taxon>
        <taxon>Sphingomonadaceae</taxon>
        <taxon>Sphingomonas</taxon>
    </lineage>
</organism>
<feature type="domain" description="Response regulatory" evidence="5">
    <location>
        <begin position="10"/>
        <end position="126"/>
    </location>
</feature>
<dbReference type="InterPro" id="IPR058245">
    <property type="entry name" value="NreC/VraR/RcsB-like_REC"/>
</dbReference>
<dbReference type="Gene3D" id="3.40.50.2300">
    <property type="match status" value="1"/>
</dbReference>
<dbReference type="AlphaFoldDB" id="A0A2T5FWV3"/>
<name>A0A2T5FWV3_9SPHN</name>
<dbReference type="Proteomes" id="UP000244162">
    <property type="component" value="Unassembled WGS sequence"/>
</dbReference>
<evidence type="ECO:0000256" key="3">
    <source>
        <dbReference type="PROSITE-ProRule" id="PRU00169"/>
    </source>
</evidence>
<dbReference type="InterPro" id="IPR039420">
    <property type="entry name" value="WalR-like"/>
</dbReference>
<keyword evidence="2 6" id="KW-0238">DNA-binding</keyword>
<evidence type="ECO:0000256" key="2">
    <source>
        <dbReference type="ARBA" id="ARBA00023125"/>
    </source>
</evidence>
<evidence type="ECO:0000256" key="1">
    <source>
        <dbReference type="ARBA" id="ARBA00022553"/>
    </source>
</evidence>
<dbReference type="EMBL" id="NWBU01000010">
    <property type="protein sequence ID" value="PTQ10270.1"/>
    <property type="molecule type" value="Genomic_DNA"/>
</dbReference>
<reference evidence="6 7" key="1">
    <citation type="submission" date="2017-09" db="EMBL/GenBank/DDBJ databases">
        <title>Sphingomonas panjinensis sp.nov., isolated from oil-contaminated soil.</title>
        <authorList>
            <person name="Wang L."/>
            <person name="Chen L."/>
        </authorList>
    </citation>
    <scope>NUCLEOTIDE SEQUENCE [LARGE SCALE GENOMIC DNA]</scope>
    <source>
        <strain evidence="6 7">FW-11</strain>
    </source>
</reference>
<dbReference type="InterPro" id="IPR016032">
    <property type="entry name" value="Sig_transdc_resp-reg_C-effctor"/>
</dbReference>
<dbReference type="InterPro" id="IPR000792">
    <property type="entry name" value="Tscrpt_reg_LuxR_C"/>
</dbReference>
<sequence>MSDERSDPIRILIADDHPLLREGIVAVLALEPDMMVVGQAQDGAEAVDLYRELRPDIVLMDLQMPVLDGVEAISRICREFPEARIIVLTTYSGDAQALRALKAGALGYLVKLSLRNELIEAIRAVHEGGRHLQQKIATEIAFGVAEEPLNAREIRVLQLAAIGNSNKQIAHRLELAEETVKGHMKTIFSKLGVADRTHAVTIAARRGIIEL</sequence>
<dbReference type="CDD" id="cd17535">
    <property type="entry name" value="REC_NarL-like"/>
    <property type="match status" value="1"/>
</dbReference>
<dbReference type="Pfam" id="PF00072">
    <property type="entry name" value="Response_reg"/>
    <property type="match status" value="1"/>
</dbReference>
<dbReference type="CDD" id="cd06170">
    <property type="entry name" value="LuxR_C_like"/>
    <property type="match status" value="1"/>
</dbReference>
<dbReference type="GO" id="GO:0006355">
    <property type="term" value="P:regulation of DNA-templated transcription"/>
    <property type="evidence" value="ECO:0007669"/>
    <property type="project" value="InterPro"/>
</dbReference>
<dbReference type="RefSeq" id="WP_107968675.1">
    <property type="nucleotide sequence ID" value="NZ_NWBU01000010.1"/>
</dbReference>
<dbReference type="PROSITE" id="PS50110">
    <property type="entry name" value="RESPONSE_REGULATORY"/>
    <property type="match status" value="1"/>
</dbReference>
<evidence type="ECO:0000313" key="6">
    <source>
        <dbReference type="EMBL" id="PTQ10270.1"/>
    </source>
</evidence>
<dbReference type="GO" id="GO:0003677">
    <property type="term" value="F:DNA binding"/>
    <property type="evidence" value="ECO:0007669"/>
    <property type="project" value="UniProtKB-KW"/>
</dbReference>
<dbReference type="OrthoDB" id="9782896at2"/>
<dbReference type="SUPFAM" id="SSF46894">
    <property type="entry name" value="C-terminal effector domain of the bipartite response regulators"/>
    <property type="match status" value="1"/>
</dbReference>
<keyword evidence="1 3" id="KW-0597">Phosphoprotein</keyword>
<dbReference type="PROSITE" id="PS50043">
    <property type="entry name" value="HTH_LUXR_2"/>
    <property type="match status" value="1"/>
</dbReference>
<dbReference type="SUPFAM" id="SSF52172">
    <property type="entry name" value="CheY-like"/>
    <property type="match status" value="1"/>
</dbReference>
<evidence type="ECO:0000313" key="7">
    <source>
        <dbReference type="Proteomes" id="UP000244162"/>
    </source>
</evidence>
<dbReference type="InterPro" id="IPR001789">
    <property type="entry name" value="Sig_transdc_resp-reg_receiver"/>
</dbReference>
<evidence type="ECO:0000259" key="4">
    <source>
        <dbReference type="PROSITE" id="PS50043"/>
    </source>
</evidence>